<reference evidence="1" key="1">
    <citation type="submission" date="2023-07" db="EMBL/GenBank/DDBJ databases">
        <title>Black Yeasts Isolated from many extreme environments.</title>
        <authorList>
            <person name="Coleine C."/>
            <person name="Stajich J.E."/>
            <person name="Selbmann L."/>
        </authorList>
    </citation>
    <scope>NUCLEOTIDE SEQUENCE</scope>
    <source>
        <strain evidence="1">CCFEE 5714</strain>
    </source>
</reference>
<protein>
    <submittedName>
        <fullName evidence="1">Uncharacterized protein</fullName>
    </submittedName>
</protein>
<sequence length="245" mass="27743">MTTPTNRRLTLEGLAAEIRDEINYYFAVEAEPLPAFIMTRLRRRTPNDSDSSFKFDRALVTEEAMKYPRLPALAYVNAQAYPNVTALFYKHNTFVFCLKDEHTKSVLAWYSRVPRREEGQMEAHLEHAILEFCVSFHPGLAPGHSDIDVQLEKDGQLKLNFGGCIGRECTCWIERMAAGYPKGLHSANAVVDFAIHFEEYCKNELSDSMRGRGSSGCQQCGKRNVSFSRDSPLNNWLDGDSDSDS</sequence>
<keyword evidence="2" id="KW-1185">Reference proteome</keyword>
<name>A0ACC3NMR3_9PEZI</name>
<gene>
    <name evidence="1" type="ORF">LTR37_004527</name>
</gene>
<organism evidence="1 2">
    <name type="scientific">Vermiconidia calcicola</name>
    <dbReference type="NCBI Taxonomy" id="1690605"/>
    <lineage>
        <taxon>Eukaryota</taxon>
        <taxon>Fungi</taxon>
        <taxon>Dikarya</taxon>
        <taxon>Ascomycota</taxon>
        <taxon>Pezizomycotina</taxon>
        <taxon>Dothideomycetes</taxon>
        <taxon>Dothideomycetidae</taxon>
        <taxon>Mycosphaerellales</taxon>
        <taxon>Extremaceae</taxon>
        <taxon>Vermiconidia</taxon>
    </lineage>
</organism>
<accession>A0ACC3NMR3</accession>
<dbReference type="EMBL" id="JAUTXU010000027">
    <property type="protein sequence ID" value="KAK3719308.1"/>
    <property type="molecule type" value="Genomic_DNA"/>
</dbReference>
<dbReference type="Proteomes" id="UP001281147">
    <property type="component" value="Unassembled WGS sequence"/>
</dbReference>
<evidence type="ECO:0000313" key="1">
    <source>
        <dbReference type="EMBL" id="KAK3719308.1"/>
    </source>
</evidence>
<evidence type="ECO:0000313" key="2">
    <source>
        <dbReference type="Proteomes" id="UP001281147"/>
    </source>
</evidence>
<comment type="caution">
    <text evidence="1">The sequence shown here is derived from an EMBL/GenBank/DDBJ whole genome shotgun (WGS) entry which is preliminary data.</text>
</comment>
<proteinExistence type="predicted"/>